<dbReference type="Pfam" id="PF07647">
    <property type="entry name" value="SAM_2"/>
    <property type="match status" value="1"/>
</dbReference>
<feature type="domain" description="SAM" evidence="1">
    <location>
        <begin position="12"/>
        <end position="75"/>
    </location>
</feature>
<evidence type="ECO:0000313" key="2">
    <source>
        <dbReference type="EMBL" id="EGV27486.1"/>
    </source>
</evidence>
<accession>G2E8T8</accession>
<organism evidence="2 3">
    <name type="scientific">Thiorhodococcus drewsii AZ1</name>
    <dbReference type="NCBI Taxonomy" id="765913"/>
    <lineage>
        <taxon>Bacteria</taxon>
        <taxon>Pseudomonadati</taxon>
        <taxon>Pseudomonadota</taxon>
        <taxon>Gammaproteobacteria</taxon>
        <taxon>Chromatiales</taxon>
        <taxon>Chromatiaceae</taxon>
        <taxon>Thiorhodococcus</taxon>
    </lineage>
</organism>
<feature type="non-terminal residue" evidence="2">
    <location>
        <position position="81"/>
    </location>
</feature>
<keyword evidence="3" id="KW-1185">Reference proteome</keyword>
<protein>
    <submittedName>
        <fullName evidence="2">Sterile alpha type 2 domain-containing protein</fullName>
    </submittedName>
</protein>
<proteinExistence type="predicted"/>
<dbReference type="EMBL" id="AFWT01000119">
    <property type="protein sequence ID" value="EGV27486.1"/>
    <property type="molecule type" value="Genomic_DNA"/>
</dbReference>
<gene>
    <name evidence="2" type="ORF">ThidrDRAFT_4702</name>
</gene>
<dbReference type="Gene3D" id="1.10.150.50">
    <property type="entry name" value="Transcription Factor, Ets-1"/>
    <property type="match status" value="1"/>
</dbReference>
<dbReference type="SUPFAM" id="SSF47769">
    <property type="entry name" value="SAM/Pointed domain"/>
    <property type="match status" value="1"/>
</dbReference>
<comment type="caution">
    <text evidence="2">The sequence shown here is derived from an EMBL/GenBank/DDBJ whole genome shotgun (WGS) entry which is preliminary data.</text>
</comment>
<reference evidence="2 3" key="1">
    <citation type="submission" date="2011-06" db="EMBL/GenBank/DDBJ databases">
        <title>The draft genome of Thiorhodococcus drewsii AZ1.</title>
        <authorList>
            <consortium name="US DOE Joint Genome Institute (JGI-PGF)"/>
            <person name="Lucas S."/>
            <person name="Han J."/>
            <person name="Lapidus A."/>
            <person name="Cheng J.-F."/>
            <person name="Goodwin L."/>
            <person name="Pitluck S."/>
            <person name="Peters L."/>
            <person name="Land M.L."/>
            <person name="Hauser L."/>
            <person name="Vogl K."/>
            <person name="Liu Z."/>
            <person name="Imhoff J."/>
            <person name="Thiel V."/>
            <person name="Frigaard N.-U."/>
            <person name="Bryant D.A."/>
            <person name="Woyke T.J."/>
        </authorList>
    </citation>
    <scope>NUCLEOTIDE SEQUENCE [LARGE SCALE GENOMIC DNA]</scope>
    <source>
        <strain evidence="2 3">AZ1</strain>
    </source>
</reference>
<dbReference type="InterPro" id="IPR013761">
    <property type="entry name" value="SAM/pointed_sf"/>
</dbReference>
<sequence>MHQSHHPLATIATAEAVAVWLDGLGLGEYANAFLEREWHGEALLDALDEPGLAEVIADAADRERLSVAVRRLLRRAMQPEP</sequence>
<dbReference type="RefSeq" id="WP_007043412.1">
    <property type="nucleotide sequence ID" value="NZ_AFWT01000119.1"/>
</dbReference>
<dbReference type="Proteomes" id="UP000004200">
    <property type="component" value="Unassembled WGS sequence"/>
</dbReference>
<dbReference type="AlphaFoldDB" id="G2E8T8"/>
<name>G2E8T8_9GAMM</name>
<evidence type="ECO:0000259" key="1">
    <source>
        <dbReference type="PROSITE" id="PS50105"/>
    </source>
</evidence>
<evidence type="ECO:0000313" key="3">
    <source>
        <dbReference type="Proteomes" id="UP000004200"/>
    </source>
</evidence>
<dbReference type="InterPro" id="IPR001660">
    <property type="entry name" value="SAM"/>
</dbReference>
<dbReference type="PROSITE" id="PS50105">
    <property type="entry name" value="SAM_DOMAIN"/>
    <property type="match status" value="1"/>
</dbReference>